<accession>A0ABM3R5F0</accession>
<evidence type="ECO:0000256" key="4">
    <source>
        <dbReference type="ARBA" id="ARBA00022729"/>
    </source>
</evidence>
<name>A0ABM3R5F0_SPIOL</name>
<dbReference type="InterPro" id="IPR001087">
    <property type="entry name" value="GDSL"/>
</dbReference>
<evidence type="ECO:0000256" key="7">
    <source>
        <dbReference type="ARBA" id="ARBA00023098"/>
    </source>
</evidence>
<evidence type="ECO:0000256" key="2">
    <source>
        <dbReference type="ARBA" id="ARBA00008668"/>
    </source>
</evidence>
<keyword evidence="4 8" id="KW-0732">Signal</keyword>
<keyword evidence="5" id="KW-0378">Hydrolase</keyword>
<evidence type="ECO:0000256" key="3">
    <source>
        <dbReference type="ARBA" id="ARBA00022525"/>
    </source>
</evidence>
<dbReference type="PANTHER" id="PTHR45650">
    <property type="entry name" value="GDSL-LIKE LIPASE/ACYLHYDROLASE-RELATED"/>
    <property type="match status" value="1"/>
</dbReference>
<keyword evidence="9" id="KW-1185">Reference proteome</keyword>
<dbReference type="InterPro" id="IPR051238">
    <property type="entry name" value="GDSL_esterase/lipase"/>
</dbReference>
<comment type="subcellular location">
    <subcellularLocation>
        <location evidence="1">Secreted</location>
    </subcellularLocation>
</comment>
<dbReference type="InterPro" id="IPR035669">
    <property type="entry name" value="SGNH_plant_lipase-like"/>
</dbReference>
<dbReference type="Proteomes" id="UP000813463">
    <property type="component" value="Chromosome 1"/>
</dbReference>
<feature type="chain" id="PRO_5047000899" evidence="8">
    <location>
        <begin position="22"/>
        <end position="348"/>
    </location>
</feature>
<dbReference type="GeneID" id="110803199"/>
<dbReference type="RefSeq" id="XP_056690844.1">
    <property type="nucleotide sequence ID" value="XM_056834866.1"/>
</dbReference>
<sequence>MWRITLYFFILFTIDSTLVNGESKVPCFFIFGDSLSDVGNNNILNTTDKSNYLPYGVDFPGQIPTGRFTNGRTIEDFISQLLGFQRYINPYSTQMDKDILRGVNFASGAAGILPKTGSRWGDRVGMDQQLKNFNTTISKLKSMVGGPVTNYLNKCLYTINIGSNDYIDKYFMTKNYPTGNQFATNQYARQLIARYKLQLQALYDSGARKITVFGLPQIGCTPAAFIRFNSTKCVNEVNQAVEAFNTMLVSLVDSFNAKLHMANFTFINLYSMQASTSPPSGSDTKHACCKLRSDFLCEPLSTPCQNRKSYEFMDGFHPTEIVNEIVSNIIFNPPNSFVHPMSISQLIN</sequence>
<evidence type="ECO:0000256" key="1">
    <source>
        <dbReference type="ARBA" id="ARBA00004613"/>
    </source>
</evidence>
<keyword evidence="6" id="KW-0442">Lipid degradation</keyword>
<gene>
    <name evidence="10" type="primary">LOC110803199</name>
</gene>
<dbReference type="SUPFAM" id="SSF52266">
    <property type="entry name" value="SGNH hydrolase"/>
    <property type="match status" value="1"/>
</dbReference>
<organism evidence="9 10">
    <name type="scientific">Spinacia oleracea</name>
    <name type="common">Spinach</name>
    <dbReference type="NCBI Taxonomy" id="3562"/>
    <lineage>
        <taxon>Eukaryota</taxon>
        <taxon>Viridiplantae</taxon>
        <taxon>Streptophyta</taxon>
        <taxon>Embryophyta</taxon>
        <taxon>Tracheophyta</taxon>
        <taxon>Spermatophyta</taxon>
        <taxon>Magnoliopsida</taxon>
        <taxon>eudicotyledons</taxon>
        <taxon>Gunneridae</taxon>
        <taxon>Pentapetalae</taxon>
        <taxon>Caryophyllales</taxon>
        <taxon>Chenopodiaceae</taxon>
        <taxon>Chenopodioideae</taxon>
        <taxon>Anserineae</taxon>
        <taxon>Spinacia</taxon>
    </lineage>
</organism>
<dbReference type="Pfam" id="PF00657">
    <property type="entry name" value="Lipase_GDSL"/>
    <property type="match status" value="1"/>
</dbReference>
<evidence type="ECO:0000256" key="6">
    <source>
        <dbReference type="ARBA" id="ARBA00022963"/>
    </source>
</evidence>
<keyword evidence="7" id="KW-0443">Lipid metabolism</keyword>
<proteinExistence type="inferred from homology"/>
<comment type="similarity">
    <text evidence="2">Belongs to the 'GDSL' lipolytic enzyme family.</text>
</comment>
<dbReference type="PANTHER" id="PTHR45650:SF91">
    <property type="match status" value="1"/>
</dbReference>
<evidence type="ECO:0000313" key="9">
    <source>
        <dbReference type="Proteomes" id="UP000813463"/>
    </source>
</evidence>
<protein>
    <submittedName>
        <fullName evidence="10">GDSL esterase/lipase At1g29660-like</fullName>
    </submittedName>
</protein>
<dbReference type="CDD" id="cd01837">
    <property type="entry name" value="SGNH_plant_lipase_like"/>
    <property type="match status" value="1"/>
</dbReference>
<dbReference type="Gene3D" id="3.40.50.1110">
    <property type="entry name" value="SGNH hydrolase"/>
    <property type="match status" value="1"/>
</dbReference>
<reference evidence="9" key="1">
    <citation type="journal article" date="2021" name="Nat. Commun.">
        <title>Genomic analyses provide insights into spinach domestication and the genetic basis of agronomic traits.</title>
        <authorList>
            <person name="Cai X."/>
            <person name="Sun X."/>
            <person name="Xu C."/>
            <person name="Sun H."/>
            <person name="Wang X."/>
            <person name="Ge C."/>
            <person name="Zhang Z."/>
            <person name="Wang Q."/>
            <person name="Fei Z."/>
            <person name="Jiao C."/>
            <person name="Wang Q."/>
        </authorList>
    </citation>
    <scope>NUCLEOTIDE SEQUENCE [LARGE SCALE GENOMIC DNA]</scope>
    <source>
        <strain evidence="9">cv. Varoflay</strain>
    </source>
</reference>
<reference evidence="10" key="2">
    <citation type="submission" date="2025-08" db="UniProtKB">
        <authorList>
            <consortium name="RefSeq"/>
        </authorList>
    </citation>
    <scope>IDENTIFICATION</scope>
    <source>
        <tissue evidence="10">Leaf</tissue>
    </source>
</reference>
<keyword evidence="3" id="KW-0964">Secreted</keyword>
<evidence type="ECO:0000313" key="10">
    <source>
        <dbReference type="RefSeq" id="XP_056690844.1"/>
    </source>
</evidence>
<evidence type="ECO:0000256" key="5">
    <source>
        <dbReference type="ARBA" id="ARBA00022801"/>
    </source>
</evidence>
<dbReference type="InterPro" id="IPR036514">
    <property type="entry name" value="SGNH_hydro_sf"/>
</dbReference>
<evidence type="ECO:0000256" key="8">
    <source>
        <dbReference type="SAM" id="SignalP"/>
    </source>
</evidence>
<feature type="signal peptide" evidence="8">
    <location>
        <begin position="1"/>
        <end position="21"/>
    </location>
</feature>